<organism evidence="1 2">
    <name type="scientific">Cichorium intybus</name>
    <name type="common">Chicory</name>
    <dbReference type="NCBI Taxonomy" id="13427"/>
    <lineage>
        <taxon>Eukaryota</taxon>
        <taxon>Viridiplantae</taxon>
        <taxon>Streptophyta</taxon>
        <taxon>Embryophyta</taxon>
        <taxon>Tracheophyta</taxon>
        <taxon>Spermatophyta</taxon>
        <taxon>Magnoliopsida</taxon>
        <taxon>eudicotyledons</taxon>
        <taxon>Gunneridae</taxon>
        <taxon>Pentapetalae</taxon>
        <taxon>asterids</taxon>
        <taxon>campanulids</taxon>
        <taxon>Asterales</taxon>
        <taxon>Asteraceae</taxon>
        <taxon>Cichorioideae</taxon>
        <taxon>Cichorieae</taxon>
        <taxon>Cichoriinae</taxon>
        <taxon>Cichorium</taxon>
    </lineage>
</organism>
<evidence type="ECO:0000313" key="1">
    <source>
        <dbReference type="EMBL" id="KAI3751470.1"/>
    </source>
</evidence>
<reference evidence="2" key="1">
    <citation type="journal article" date="2022" name="Mol. Ecol. Resour.">
        <title>The genomes of chicory, endive, great burdock and yacon provide insights into Asteraceae palaeo-polyploidization history and plant inulin production.</title>
        <authorList>
            <person name="Fan W."/>
            <person name="Wang S."/>
            <person name="Wang H."/>
            <person name="Wang A."/>
            <person name="Jiang F."/>
            <person name="Liu H."/>
            <person name="Zhao H."/>
            <person name="Xu D."/>
            <person name="Zhang Y."/>
        </authorList>
    </citation>
    <scope>NUCLEOTIDE SEQUENCE [LARGE SCALE GENOMIC DNA]</scope>
    <source>
        <strain evidence="2">cv. Punajuju</strain>
    </source>
</reference>
<accession>A0ACB9DY39</accession>
<gene>
    <name evidence="1" type="ORF">L2E82_22557</name>
</gene>
<keyword evidence="2" id="KW-1185">Reference proteome</keyword>
<comment type="caution">
    <text evidence="1">The sequence shown here is derived from an EMBL/GenBank/DDBJ whole genome shotgun (WGS) entry which is preliminary data.</text>
</comment>
<name>A0ACB9DY39_CICIN</name>
<evidence type="ECO:0000313" key="2">
    <source>
        <dbReference type="Proteomes" id="UP001055811"/>
    </source>
</evidence>
<sequence length="95" mass="10386">MWPVPSSSTPSVAAPSSSFVLIDSNSLSKVDLKASEYDKWLPEEKQVAAPNMVMVVLDTVLSHLWATARNLRIADSPDEVHLGTIGKLELKRAKL</sequence>
<dbReference type="EMBL" id="CM042012">
    <property type="protein sequence ID" value="KAI3751470.1"/>
    <property type="molecule type" value="Genomic_DNA"/>
</dbReference>
<protein>
    <submittedName>
        <fullName evidence="1">Uncharacterized protein</fullName>
    </submittedName>
</protein>
<reference evidence="1 2" key="2">
    <citation type="journal article" date="2022" name="Mol. Ecol. Resour.">
        <title>The genomes of chicory, endive, great burdock and yacon provide insights into Asteraceae paleo-polyploidization history and plant inulin production.</title>
        <authorList>
            <person name="Fan W."/>
            <person name="Wang S."/>
            <person name="Wang H."/>
            <person name="Wang A."/>
            <person name="Jiang F."/>
            <person name="Liu H."/>
            <person name="Zhao H."/>
            <person name="Xu D."/>
            <person name="Zhang Y."/>
        </authorList>
    </citation>
    <scope>NUCLEOTIDE SEQUENCE [LARGE SCALE GENOMIC DNA]</scope>
    <source>
        <strain evidence="2">cv. Punajuju</strain>
        <tissue evidence="1">Leaves</tissue>
    </source>
</reference>
<dbReference type="Proteomes" id="UP001055811">
    <property type="component" value="Linkage Group LG04"/>
</dbReference>
<proteinExistence type="predicted"/>